<dbReference type="InterPro" id="IPR028087">
    <property type="entry name" value="Tad_N"/>
</dbReference>
<dbReference type="SUPFAM" id="SSF53300">
    <property type="entry name" value="vWA-like"/>
    <property type="match status" value="1"/>
</dbReference>
<dbReference type="Gene3D" id="3.40.50.410">
    <property type="entry name" value="von Willebrand factor, type A domain"/>
    <property type="match status" value="2"/>
</dbReference>
<dbReference type="AlphaFoldDB" id="A0A0F5FJG4"/>
<keyword evidence="1" id="KW-1133">Transmembrane helix</keyword>
<evidence type="ECO:0000256" key="1">
    <source>
        <dbReference type="SAM" id="Phobius"/>
    </source>
</evidence>
<dbReference type="PATRIC" id="fig|429727.3.peg.223"/>
<organism evidence="3 4">
    <name type="scientific">Devosia chinhatensis</name>
    <dbReference type="NCBI Taxonomy" id="429727"/>
    <lineage>
        <taxon>Bacteria</taxon>
        <taxon>Pseudomonadati</taxon>
        <taxon>Pseudomonadota</taxon>
        <taxon>Alphaproteobacteria</taxon>
        <taxon>Hyphomicrobiales</taxon>
        <taxon>Devosiaceae</taxon>
        <taxon>Devosia</taxon>
    </lineage>
</organism>
<name>A0A0F5FJG4_9HYPH</name>
<keyword evidence="1" id="KW-0812">Transmembrane</keyword>
<comment type="caution">
    <text evidence="3">The sequence shown here is derived from an EMBL/GenBank/DDBJ whole genome shotgun (WGS) entry which is preliminary data.</text>
</comment>
<protein>
    <recommendedName>
        <fullName evidence="2">Putative Flp pilus-assembly TadG-like N-terminal domain-containing protein</fullName>
    </recommendedName>
</protein>
<dbReference type="Proteomes" id="UP000033649">
    <property type="component" value="Unassembled WGS sequence"/>
</dbReference>
<accession>A0A0F5FJG4</accession>
<keyword evidence="4" id="KW-1185">Reference proteome</keyword>
<feature type="transmembrane region" description="Helical" evidence="1">
    <location>
        <begin position="12"/>
        <end position="34"/>
    </location>
</feature>
<proteinExistence type="predicted"/>
<reference evidence="3 4" key="1">
    <citation type="submission" date="2015-03" db="EMBL/GenBank/DDBJ databases">
        <authorList>
            <person name="Hassan Y."/>
            <person name="Lepp D."/>
            <person name="Li X.-Z."/>
            <person name="Zhou T."/>
        </authorList>
    </citation>
    <scope>NUCLEOTIDE SEQUENCE [LARGE SCALE GENOMIC DNA]</scope>
    <source>
        <strain evidence="3 4">IPL18</strain>
    </source>
</reference>
<evidence type="ECO:0000259" key="2">
    <source>
        <dbReference type="Pfam" id="PF13400"/>
    </source>
</evidence>
<gene>
    <name evidence="3" type="ORF">VE26_01025</name>
</gene>
<evidence type="ECO:0000313" key="4">
    <source>
        <dbReference type="Proteomes" id="UP000033649"/>
    </source>
</evidence>
<dbReference type="EMBL" id="JZEY01000054">
    <property type="protein sequence ID" value="KKB08700.1"/>
    <property type="molecule type" value="Genomic_DNA"/>
</dbReference>
<dbReference type="STRING" id="429727.VE26_01025"/>
<dbReference type="InterPro" id="IPR036465">
    <property type="entry name" value="vWFA_dom_sf"/>
</dbReference>
<sequence length="679" mass="73155">MRLIGRFGRDESGVFAVVFGVMAIVLVALSGAVVDYVTLEQTRSRAQTALDAAALALQPEIFEPGYNEEAVRLKAEAIMIERIGDQRVSARIEDVETVLEDGSLYFRARITMPTIFVSLVGVNSLAAQVEAEATRKKLELEVVMVLDNSGSMKDESRMTRLVEAARCATYILMYETVVPAPGNSNTCIPETGAALVENVRIGIVPFTMFVNVGPDNANKAWMDRTGASSIHFDNFDNDDDEDRLVLTSGAHTFPTRQALFAATGEAWRGCVVARPHVKSGTEASQYLDTDDTKPTTGDTLFVPMFSPDMAYGTGSNNYINGNAIINSSYAGNEIYDAPPVCDRPAQGATRCDIEEVRTRWGSNYAWGSPSLNRGTVHTNSPINFVSSSLYPNAFYGNLPPSCACRNPTYTTNWSGTNTRETRLGYCNSFVPLGLSVRERQERTCKYYGAIGSTTFSTGPNADCTRTPILPLTDNPATVINTINAMTAEGGTNIHEGAAWGFRVLSPGEPFPEGNEYGEATSKVLIIMTDGENTDYNLSNHCNATMRNLNGKCYNSAYGFPYNSMNSKASSTSGGVVERLGRLNNPSETGAVGVSNASLVAEMNTRTAQTCANAKAAGITVYTIGLATDKVSQSTPAVVQAMLTNCASTPDRARFPSQSSELKATFEAIANDLSALRLAR</sequence>
<dbReference type="Pfam" id="PF13400">
    <property type="entry name" value="Tad"/>
    <property type="match status" value="1"/>
</dbReference>
<evidence type="ECO:0000313" key="3">
    <source>
        <dbReference type="EMBL" id="KKB08700.1"/>
    </source>
</evidence>
<feature type="domain" description="Putative Flp pilus-assembly TadG-like N-terminal" evidence="2">
    <location>
        <begin position="13"/>
        <end position="56"/>
    </location>
</feature>
<keyword evidence="1" id="KW-0472">Membrane</keyword>